<evidence type="ECO:0000313" key="2">
    <source>
        <dbReference type="Proteomes" id="UP000054776"/>
    </source>
</evidence>
<comment type="caution">
    <text evidence="1">The sequence shown here is derived from an EMBL/GenBank/DDBJ whole genome shotgun (WGS) entry which is preliminary data.</text>
</comment>
<reference evidence="1 2" key="1">
    <citation type="submission" date="2015-01" db="EMBL/GenBank/DDBJ databases">
        <title>Evolution of Trichinella species and genotypes.</title>
        <authorList>
            <person name="Korhonen P.K."/>
            <person name="Edoardo P."/>
            <person name="Giuseppe L.R."/>
            <person name="Gasser R.B."/>
        </authorList>
    </citation>
    <scope>NUCLEOTIDE SEQUENCE [LARGE SCALE GENOMIC DNA]</scope>
    <source>
        <strain evidence="1">ISS3</strain>
    </source>
</reference>
<evidence type="ECO:0000313" key="1">
    <source>
        <dbReference type="EMBL" id="KRY30234.1"/>
    </source>
</evidence>
<protein>
    <submittedName>
        <fullName evidence="1">Uncharacterized protein</fullName>
    </submittedName>
</protein>
<dbReference type="EMBL" id="JYDH01000147">
    <property type="protein sequence ID" value="KRY30234.1"/>
    <property type="molecule type" value="Genomic_DNA"/>
</dbReference>
<proteinExistence type="predicted"/>
<dbReference type="InParanoid" id="A0A0V1AZS6"/>
<gene>
    <name evidence="1" type="ORF">T01_7282</name>
</gene>
<dbReference type="AlphaFoldDB" id="A0A0V1AZS6"/>
<sequence length="86" mass="9656">MAFHSQYDFIKFLRQQGAASAKLARARALSSSVCGGLVKIFYEGGRRREGWINVELCFGNLKNCPVPFLFPGQILIHFGYLALTCR</sequence>
<name>A0A0V1AZS6_TRISP</name>
<keyword evidence="2" id="KW-1185">Reference proteome</keyword>
<accession>A0A0V1AZS6</accession>
<organism evidence="1 2">
    <name type="scientific">Trichinella spiralis</name>
    <name type="common">Trichina worm</name>
    <dbReference type="NCBI Taxonomy" id="6334"/>
    <lineage>
        <taxon>Eukaryota</taxon>
        <taxon>Metazoa</taxon>
        <taxon>Ecdysozoa</taxon>
        <taxon>Nematoda</taxon>
        <taxon>Enoplea</taxon>
        <taxon>Dorylaimia</taxon>
        <taxon>Trichinellida</taxon>
        <taxon>Trichinellidae</taxon>
        <taxon>Trichinella</taxon>
    </lineage>
</organism>
<dbReference type="Proteomes" id="UP000054776">
    <property type="component" value="Unassembled WGS sequence"/>
</dbReference>